<dbReference type="EMBL" id="LQYT01000140">
    <property type="protein sequence ID" value="KYD08305.1"/>
    <property type="molecule type" value="Genomic_DNA"/>
</dbReference>
<proteinExistence type="predicted"/>
<dbReference type="InterPro" id="IPR000073">
    <property type="entry name" value="AB_hydrolase_1"/>
</dbReference>
<dbReference type="SUPFAM" id="SSF53474">
    <property type="entry name" value="alpha/beta-Hydrolases"/>
    <property type="match status" value="1"/>
</dbReference>
<dbReference type="PANTHER" id="PTHR43798">
    <property type="entry name" value="MONOACYLGLYCEROL LIPASE"/>
    <property type="match status" value="1"/>
</dbReference>
<dbReference type="OrthoDB" id="9773293at2"/>
<dbReference type="PATRIC" id="fig|301148.3.peg.2307"/>
<dbReference type="STRING" id="301148.B4135_4016"/>
<dbReference type="InterPro" id="IPR050266">
    <property type="entry name" value="AB_hydrolase_sf"/>
</dbReference>
<name>A0A150L7Q5_9BACI</name>
<evidence type="ECO:0000313" key="4">
    <source>
        <dbReference type="Proteomes" id="UP000075683"/>
    </source>
</evidence>
<protein>
    <recommendedName>
        <fullName evidence="2">AB hydrolase-1 domain-containing protein</fullName>
    </recommendedName>
</protein>
<dbReference type="Gene3D" id="3.40.50.1820">
    <property type="entry name" value="alpha/beta hydrolase"/>
    <property type="match status" value="1"/>
</dbReference>
<dbReference type="GO" id="GO:0016787">
    <property type="term" value="F:hydrolase activity"/>
    <property type="evidence" value="ECO:0007669"/>
    <property type="project" value="UniProtKB-KW"/>
</dbReference>
<dbReference type="AlphaFoldDB" id="A0A150L7Q5"/>
<feature type="domain" description="AB hydrolase-1" evidence="2">
    <location>
        <begin position="27"/>
        <end position="156"/>
    </location>
</feature>
<evidence type="ECO:0000259" key="2">
    <source>
        <dbReference type="Pfam" id="PF00561"/>
    </source>
</evidence>
<comment type="caution">
    <text evidence="3">The sequence shown here is derived from an EMBL/GenBank/DDBJ whole genome shotgun (WGS) entry which is preliminary data.</text>
</comment>
<dbReference type="Pfam" id="PF00561">
    <property type="entry name" value="Abhydrolase_1"/>
    <property type="match status" value="1"/>
</dbReference>
<dbReference type="InterPro" id="IPR029058">
    <property type="entry name" value="AB_hydrolase_fold"/>
</dbReference>
<gene>
    <name evidence="3" type="ORF">B4135_4016</name>
</gene>
<organism evidence="3 4">
    <name type="scientific">Caldibacillus debilis</name>
    <dbReference type="NCBI Taxonomy" id="301148"/>
    <lineage>
        <taxon>Bacteria</taxon>
        <taxon>Bacillati</taxon>
        <taxon>Bacillota</taxon>
        <taxon>Bacilli</taxon>
        <taxon>Bacillales</taxon>
        <taxon>Bacillaceae</taxon>
        <taxon>Caldibacillus</taxon>
    </lineage>
</organism>
<dbReference type="GO" id="GO:0016020">
    <property type="term" value="C:membrane"/>
    <property type="evidence" value="ECO:0007669"/>
    <property type="project" value="TreeGrafter"/>
</dbReference>
<evidence type="ECO:0000313" key="3">
    <source>
        <dbReference type="EMBL" id="KYD08305.1"/>
    </source>
</evidence>
<accession>A0A150L7Q5</accession>
<reference evidence="3 4" key="1">
    <citation type="submission" date="2016-01" db="EMBL/GenBank/DDBJ databases">
        <title>Draft Genome Sequences of Seven Thermophilic Sporeformers Isolated from Foods.</title>
        <authorList>
            <person name="Berendsen E.M."/>
            <person name="Wells-Bennik M.H."/>
            <person name="Krawcyk A.O."/>
            <person name="De Jong A."/>
            <person name="Holsappel S."/>
            <person name="Eijlander R.T."/>
            <person name="Kuipers O.P."/>
        </authorList>
    </citation>
    <scope>NUCLEOTIDE SEQUENCE [LARGE SCALE GENOMIC DNA]</scope>
    <source>
        <strain evidence="3 4">B4135</strain>
    </source>
</reference>
<dbReference type="PANTHER" id="PTHR43798:SF31">
    <property type="entry name" value="AB HYDROLASE SUPERFAMILY PROTEIN YCLE"/>
    <property type="match status" value="1"/>
</dbReference>
<dbReference type="RefSeq" id="WP_061570172.1">
    <property type="nucleotide sequence ID" value="NZ_LQYT01000140.1"/>
</dbReference>
<dbReference type="Proteomes" id="UP000075683">
    <property type="component" value="Unassembled WGS sequence"/>
</dbReference>
<sequence>MAVSGGKYVEVDPGVELFVQDVGKGDPIVFIPGFTFTTEVFSKQVEHFSKTNRVIAIDPRSHGRSTVTVHGNDYVTHGTDLGKVLRELDVENAVLAGWSFGCLTVWEYVKQFGFERIRSLVLIDMSPKSLSVNDGDWTEGPLDEIGAIYNTYLRNPQGHREFITGYITQVMVQRKLREEELAWLVGESLKTPYYIAANLFASGMFSDYREQARIASETVPVLNVVAEHWADTAKAFIEKTAPRSKVAVLGGHMMFWEHSEKFNEILEQFLSESRK</sequence>
<keyword evidence="1" id="KW-0378">Hydrolase</keyword>
<evidence type="ECO:0000256" key="1">
    <source>
        <dbReference type="ARBA" id="ARBA00022801"/>
    </source>
</evidence>